<dbReference type="Pfam" id="PF11740">
    <property type="entry name" value="KfrA_N"/>
    <property type="match status" value="1"/>
</dbReference>
<name>A0A158KY70_9BURK</name>
<sequence>MTALPTPDGPPSAQLDAEIAQLRAQFPRTADLYREVCVLLFFRYGITPTANKLYQLVKKGSMSAPADALAAFWATLREKSRVRIESPDLPDEIKDALGELAIAIWDRAQASAQEALTGFRSDASQEADQARAAQAGAETEVARLRQELTGSAALLDSARAKVADLEQQVAALTAACDAFKSQLHSAQREQAELQRALEAARRDFAAELEKQRAAGELAEERLRATETRALLEIDRERVAASRAQKALDDLVRKSEQREERFRKQEAALQAQVGDLRHQVGVVEGNLSAGRAENKALTGQLERAQRELARANAGPTTRAPAKRAPRGAAPVTPPRKRAGRSTGQG</sequence>
<feature type="domain" description="KfrA N-terminal DNA-binding" evidence="2">
    <location>
        <begin position="37"/>
        <end position="148"/>
    </location>
</feature>
<keyword evidence="4" id="KW-1185">Reference proteome</keyword>
<dbReference type="AlphaFoldDB" id="A0A158KY70"/>
<proteinExistence type="predicted"/>
<reference evidence="3" key="1">
    <citation type="submission" date="2016-01" db="EMBL/GenBank/DDBJ databases">
        <authorList>
            <person name="Peeters C."/>
        </authorList>
    </citation>
    <scope>NUCLEOTIDE SEQUENCE [LARGE SCALE GENOMIC DNA]</scope>
    <source>
        <strain evidence="3">LMG 22940</strain>
    </source>
</reference>
<dbReference type="EMBL" id="FCON02000193">
    <property type="protein sequence ID" value="SAL85560.1"/>
    <property type="molecule type" value="Genomic_DNA"/>
</dbReference>
<evidence type="ECO:0000256" key="1">
    <source>
        <dbReference type="SAM" id="MobiDB-lite"/>
    </source>
</evidence>
<feature type="region of interest" description="Disordered" evidence="1">
    <location>
        <begin position="305"/>
        <end position="344"/>
    </location>
</feature>
<evidence type="ECO:0000259" key="2">
    <source>
        <dbReference type="Pfam" id="PF11740"/>
    </source>
</evidence>
<protein>
    <submittedName>
        <fullName evidence="3">ATPase</fullName>
    </submittedName>
</protein>
<evidence type="ECO:0000313" key="3">
    <source>
        <dbReference type="EMBL" id="SAL85560.1"/>
    </source>
</evidence>
<organism evidence="3 4">
    <name type="scientific">Caballeronia choica</name>
    <dbReference type="NCBI Taxonomy" id="326476"/>
    <lineage>
        <taxon>Bacteria</taxon>
        <taxon>Pseudomonadati</taxon>
        <taxon>Pseudomonadota</taxon>
        <taxon>Betaproteobacteria</taxon>
        <taxon>Burkholderiales</taxon>
        <taxon>Burkholderiaceae</taxon>
        <taxon>Caballeronia</taxon>
    </lineage>
</organism>
<accession>A0A158KY70</accession>
<dbReference type="InterPro" id="IPR021104">
    <property type="entry name" value="KfrA_DNA-bd_N"/>
</dbReference>
<evidence type="ECO:0000313" key="4">
    <source>
        <dbReference type="Proteomes" id="UP000054770"/>
    </source>
</evidence>
<comment type="caution">
    <text evidence="3">The sequence shown here is derived from an EMBL/GenBank/DDBJ whole genome shotgun (WGS) entry which is preliminary data.</text>
</comment>
<dbReference type="Proteomes" id="UP000054770">
    <property type="component" value="Unassembled WGS sequence"/>
</dbReference>
<gene>
    <name evidence="3" type="ORF">AWB68_07724</name>
</gene>